<dbReference type="GO" id="GO:0005829">
    <property type="term" value="C:cytosol"/>
    <property type="evidence" value="ECO:0007669"/>
    <property type="project" value="TreeGrafter"/>
</dbReference>
<dbReference type="SUPFAM" id="SSF75625">
    <property type="entry name" value="YebC-like"/>
    <property type="match status" value="1"/>
</dbReference>
<dbReference type="AlphaFoldDB" id="A0A5B9W6Z6"/>
<keyword evidence="4" id="KW-0963">Cytoplasm</keyword>
<dbReference type="RefSeq" id="WP_148595640.1">
    <property type="nucleotide sequence ID" value="NZ_CP042997.1"/>
</dbReference>
<dbReference type="KEGG" id="agv:OJF2_44560"/>
<protein>
    <recommendedName>
        <fullName evidence="4">Probable transcriptional regulatory protein OJF2_44560</fullName>
    </recommendedName>
</protein>
<evidence type="ECO:0000259" key="5">
    <source>
        <dbReference type="Pfam" id="PF01709"/>
    </source>
</evidence>
<evidence type="ECO:0000313" key="7">
    <source>
        <dbReference type="EMBL" id="QEH35899.1"/>
    </source>
</evidence>
<dbReference type="Gene3D" id="1.10.10.200">
    <property type="match status" value="1"/>
</dbReference>
<dbReference type="PANTHER" id="PTHR12532:SF0">
    <property type="entry name" value="TRANSLATIONAL ACTIVATOR OF CYTOCHROME C OXIDASE 1"/>
    <property type="match status" value="1"/>
</dbReference>
<sequence>MGRIFEKRKETIFKTAAQKSKLYSKYGRQLYMAAKNGVPDPEVNSALRSVIERAKRDNVASHVIEKAIQKAAGTGGEDFQAARYEGFGPGGSLLIVECLTDNVTRTFSDVRGCFHRAGSKLAATGSVVISFDHLAVLSFKGDDEEKVLEAMFAADVAVEEIECEDGTVTIFAPPAEFSKAKTALLEAFPGTELEIQEIRFLPQASKSLDGEDLASFEKLLGTLNDLDDVQEVYHNVVLPS</sequence>
<evidence type="ECO:0000256" key="2">
    <source>
        <dbReference type="ARBA" id="ARBA00023015"/>
    </source>
</evidence>
<evidence type="ECO:0000256" key="4">
    <source>
        <dbReference type="HAMAP-Rule" id="MF_00693"/>
    </source>
</evidence>
<dbReference type="PANTHER" id="PTHR12532">
    <property type="entry name" value="TRANSLATIONAL ACTIVATOR OF CYTOCHROME C OXIDASE 1"/>
    <property type="match status" value="1"/>
</dbReference>
<dbReference type="InterPro" id="IPR026564">
    <property type="entry name" value="Transcrip_reg_TACO1-like_dom3"/>
</dbReference>
<evidence type="ECO:0000256" key="3">
    <source>
        <dbReference type="ARBA" id="ARBA00023163"/>
    </source>
</evidence>
<keyword evidence="2 4" id="KW-0805">Transcription regulation</keyword>
<dbReference type="Gene3D" id="3.30.70.980">
    <property type="match status" value="2"/>
</dbReference>
<gene>
    <name evidence="7" type="primary">yeeN</name>
    <name evidence="7" type="ORF">OJF2_44560</name>
</gene>
<feature type="domain" description="TACO1/YebC-like N-terminal" evidence="6">
    <location>
        <begin position="5"/>
        <end position="73"/>
    </location>
</feature>
<keyword evidence="8" id="KW-1185">Reference proteome</keyword>
<dbReference type="Pfam" id="PF20772">
    <property type="entry name" value="TACO1_YebC_N"/>
    <property type="match status" value="1"/>
</dbReference>
<evidence type="ECO:0000313" key="8">
    <source>
        <dbReference type="Proteomes" id="UP000324233"/>
    </source>
</evidence>
<dbReference type="GO" id="GO:0006355">
    <property type="term" value="P:regulation of DNA-templated transcription"/>
    <property type="evidence" value="ECO:0007669"/>
    <property type="project" value="UniProtKB-UniRule"/>
</dbReference>
<keyword evidence="3 4" id="KW-0804">Transcription</keyword>
<dbReference type="EMBL" id="CP042997">
    <property type="protein sequence ID" value="QEH35899.1"/>
    <property type="molecule type" value="Genomic_DNA"/>
</dbReference>
<dbReference type="Pfam" id="PF01709">
    <property type="entry name" value="Transcrip_reg"/>
    <property type="match status" value="1"/>
</dbReference>
<name>A0A5B9W6Z6_9BACT</name>
<comment type="similarity">
    <text evidence="1 4">Belongs to the TACO1 family.</text>
</comment>
<feature type="domain" description="TACO1/YebC-like second and third" evidence="5">
    <location>
        <begin position="80"/>
        <end position="236"/>
    </location>
</feature>
<dbReference type="InterPro" id="IPR017856">
    <property type="entry name" value="Integrase-like_N"/>
</dbReference>
<dbReference type="OrthoDB" id="9781053at2"/>
<keyword evidence="4" id="KW-0238">DNA-binding</keyword>
<reference evidence="7 8" key="1">
    <citation type="submission" date="2019-08" db="EMBL/GenBank/DDBJ databases">
        <title>Deep-cultivation of Planctomycetes and their phenomic and genomic characterization uncovers novel biology.</title>
        <authorList>
            <person name="Wiegand S."/>
            <person name="Jogler M."/>
            <person name="Boedeker C."/>
            <person name="Pinto D."/>
            <person name="Vollmers J."/>
            <person name="Rivas-Marin E."/>
            <person name="Kohn T."/>
            <person name="Peeters S.H."/>
            <person name="Heuer A."/>
            <person name="Rast P."/>
            <person name="Oberbeckmann S."/>
            <person name="Bunk B."/>
            <person name="Jeske O."/>
            <person name="Meyerdierks A."/>
            <person name="Storesund J.E."/>
            <person name="Kallscheuer N."/>
            <person name="Luecker S."/>
            <person name="Lage O.M."/>
            <person name="Pohl T."/>
            <person name="Merkel B.J."/>
            <person name="Hornburger P."/>
            <person name="Mueller R.-W."/>
            <person name="Bruemmer F."/>
            <person name="Labrenz M."/>
            <person name="Spormann A.M."/>
            <person name="Op den Camp H."/>
            <person name="Overmann J."/>
            <person name="Amann R."/>
            <person name="Jetten M.S.M."/>
            <person name="Mascher T."/>
            <person name="Medema M.H."/>
            <person name="Devos D.P."/>
            <person name="Kaster A.-K."/>
            <person name="Ovreas L."/>
            <person name="Rohde M."/>
            <person name="Galperin M.Y."/>
            <person name="Jogler C."/>
        </authorList>
    </citation>
    <scope>NUCLEOTIDE SEQUENCE [LARGE SCALE GENOMIC DNA]</scope>
    <source>
        <strain evidence="7 8">OJF2</strain>
    </source>
</reference>
<dbReference type="InterPro" id="IPR048300">
    <property type="entry name" value="TACO1_YebC-like_2nd/3rd_dom"/>
</dbReference>
<evidence type="ECO:0000259" key="6">
    <source>
        <dbReference type="Pfam" id="PF20772"/>
    </source>
</evidence>
<dbReference type="NCBIfam" id="NF009044">
    <property type="entry name" value="PRK12378.1"/>
    <property type="match status" value="1"/>
</dbReference>
<proteinExistence type="inferred from homology"/>
<evidence type="ECO:0000256" key="1">
    <source>
        <dbReference type="ARBA" id="ARBA00008724"/>
    </source>
</evidence>
<dbReference type="InterPro" id="IPR002876">
    <property type="entry name" value="Transcrip_reg_TACO1-like"/>
</dbReference>
<dbReference type="InterPro" id="IPR049083">
    <property type="entry name" value="TACO1_YebC_N"/>
</dbReference>
<dbReference type="HAMAP" id="MF_00693">
    <property type="entry name" value="Transcrip_reg_TACO1"/>
    <property type="match status" value="1"/>
</dbReference>
<organism evidence="7 8">
    <name type="scientific">Aquisphaera giovannonii</name>
    <dbReference type="NCBI Taxonomy" id="406548"/>
    <lineage>
        <taxon>Bacteria</taxon>
        <taxon>Pseudomonadati</taxon>
        <taxon>Planctomycetota</taxon>
        <taxon>Planctomycetia</taxon>
        <taxon>Isosphaerales</taxon>
        <taxon>Isosphaeraceae</taxon>
        <taxon>Aquisphaera</taxon>
    </lineage>
</organism>
<comment type="subcellular location">
    <subcellularLocation>
        <location evidence="4">Cytoplasm</location>
    </subcellularLocation>
</comment>
<dbReference type="InterPro" id="IPR029072">
    <property type="entry name" value="YebC-like"/>
</dbReference>
<dbReference type="GO" id="GO:0003677">
    <property type="term" value="F:DNA binding"/>
    <property type="evidence" value="ECO:0007669"/>
    <property type="project" value="UniProtKB-UniRule"/>
</dbReference>
<dbReference type="Proteomes" id="UP000324233">
    <property type="component" value="Chromosome"/>
</dbReference>
<accession>A0A5B9W6Z6</accession>